<organism evidence="1 2">
    <name type="scientific">Dorcoceras hygrometricum</name>
    <dbReference type="NCBI Taxonomy" id="472368"/>
    <lineage>
        <taxon>Eukaryota</taxon>
        <taxon>Viridiplantae</taxon>
        <taxon>Streptophyta</taxon>
        <taxon>Embryophyta</taxon>
        <taxon>Tracheophyta</taxon>
        <taxon>Spermatophyta</taxon>
        <taxon>Magnoliopsida</taxon>
        <taxon>eudicotyledons</taxon>
        <taxon>Gunneridae</taxon>
        <taxon>Pentapetalae</taxon>
        <taxon>asterids</taxon>
        <taxon>lamiids</taxon>
        <taxon>Lamiales</taxon>
        <taxon>Gesneriaceae</taxon>
        <taxon>Didymocarpoideae</taxon>
        <taxon>Trichosporeae</taxon>
        <taxon>Loxocarpinae</taxon>
        <taxon>Dorcoceras</taxon>
    </lineage>
</organism>
<dbReference type="PANTHER" id="PTHR46481:SF6">
    <property type="entry name" value="ZINC FINGER BED DOMAIN-CONTAINING PROTEIN RICESLEEPER 2-LIKE"/>
    <property type="match status" value="1"/>
</dbReference>
<dbReference type="EMBL" id="KQ991581">
    <property type="protein sequence ID" value="KZV51661.1"/>
    <property type="molecule type" value="Genomic_DNA"/>
</dbReference>
<evidence type="ECO:0000313" key="2">
    <source>
        <dbReference type="Proteomes" id="UP000250235"/>
    </source>
</evidence>
<dbReference type="Proteomes" id="UP000250235">
    <property type="component" value="Unassembled WGS sequence"/>
</dbReference>
<name>A0A2Z7CXD3_9LAMI</name>
<dbReference type="OrthoDB" id="1424516at2759"/>
<sequence>LVDVFIKHDLSFCFVEYDGIKAWVKYINPAMQCISGHTLVSNITRIYMRVKVKLKQTLANIQNRICLTSDLCIACTREGYIFLTAYFVVDDWKLNSKLLKKIEERLRAVYNFGSGIALRLDVPTRWNSTYLMLDKAIKYKKVFAYFKLSDNNYKYCPSIEE</sequence>
<evidence type="ECO:0000313" key="1">
    <source>
        <dbReference type="EMBL" id="KZV51661.1"/>
    </source>
</evidence>
<keyword evidence="2" id="KW-1185">Reference proteome</keyword>
<dbReference type="SUPFAM" id="SSF53098">
    <property type="entry name" value="Ribonuclease H-like"/>
    <property type="match status" value="1"/>
</dbReference>
<gene>
    <name evidence="1" type="ORF">F511_28886</name>
</gene>
<accession>A0A2Z7CXD3</accession>
<dbReference type="InterPro" id="IPR052035">
    <property type="entry name" value="ZnF_BED_domain_contain"/>
</dbReference>
<dbReference type="InterPro" id="IPR012337">
    <property type="entry name" value="RNaseH-like_sf"/>
</dbReference>
<feature type="non-terminal residue" evidence="1">
    <location>
        <position position="1"/>
    </location>
</feature>
<protein>
    <submittedName>
        <fullName evidence="1">Uncharacterized protein</fullName>
    </submittedName>
</protein>
<dbReference type="PANTHER" id="PTHR46481">
    <property type="entry name" value="ZINC FINGER BED DOMAIN-CONTAINING PROTEIN 4"/>
    <property type="match status" value="1"/>
</dbReference>
<dbReference type="AlphaFoldDB" id="A0A2Z7CXD3"/>
<reference evidence="1 2" key="1">
    <citation type="journal article" date="2015" name="Proc. Natl. Acad. Sci. U.S.A.">
        <title>The resurrection genome of Boea hygrometrica: A blueprint for survival of dehydration.</title>
        <authorList>
            <person name="Xiao L."/>
            <person name="Yang G."/>
            <person name="Zhang L."/>
            <person name="Yang X."/>
            <person name="Zhao S."/>
            <person name="Ji Z."/>
            <person name="Zhou Q."/>
            <person name="Hu M."/>
            <person name="Wang Y."/>
            <person name="Chen M."/>
            <person name="Xu Y."/>
            <person name="Jin H."/>
            <person name="Xiao X."/>
            <person name="Hu G."/>
            <person name="Bao F."/>
            <person name="Hu Y."/>
            <person name="Wan P."/>
            <person name="Li L."/>
            <person name="Deng X."/>
            <person name="Kuang T."/>
            <person name="Xiang C."/>
            <person name="Zhu J.K."/>
            <person name="Oliver M.J."/>
            <person name="He Y."/>
        </authorList>
    </citation>
    <scope>NUCLEOTIDE SEQUENCE [LARGE SCALE GENOMIC DNA]</scope>
    <source>
        <strain evidence="2">cv. XS01</strain>
    </source>
</reference>
<proteinExistence type="predicted"/>